<dbReference type="SUPFAM" id="SSF54236">
    <property type="entry name" value="Ubiquitin-like"/>
    <property type="match status" value="1"/>
</dbReference>
<feature type="compositionally biased region" description="Basic and acidic residues" evidence="3">
    <location>
        <begin position="70"/>
        <end position="132"/>
    </location>
</feature>
<reference evidence="4" key="1">
    <citation type="journal article" date="2020" name="Stud. Mycol.">
        <title>101 Dothideomycetes genomes: a test case for predicting lifestyles and emergence of pathogens.</title>
        <authorList>
            <person name="Haridas S."/>
            <person name="Albert R."/>
            <person name="Binder M."/>
            <person name="Bloem J."/>
            <person name="Labutti K."/>
            <person name="Salamov A."/>
            <person name="Andreopoulos B."/>
            <person name="Baker S."/>
            <person name="Barry K."/>
            <person name="Bills G."/>
            <person name="Bluhm B."/>
            <person name="Cannon C."/>
            <person name="Castanera R."/>
            <person name="Culley D."/>
            <person name="Daum C."/>
            <person name="Ezra D."/>
            <person name="Gonzalez J."/>
            <person name="Henrissat B."/>
            <person name="Kuo A."/>
            <person name="Liang C."/>
            <person name="Lipzen A."/>
            <person name="Lutzoni F."/>
            <person name="Magnuson J."/>
            <person name="Mondo S."/>
            <person name="Nolan M."/>
            <person name="Ohm R."/>
            <person name="Pangilinan J."/>
            <person name="Park H.-J."/>
            <person name="Ramirez L."/>
            <person name="Alfaro M."/>
            <person name="Sun H."/>
            <person name="Tritt A."/>
            <person name="Yoshinaga Y."/>
            <person name="Zwiers L.-H."/>
            <person name="Turgeon B."/>
            <person name="Goodwin S."/>
            <person name="Spatafora J."/>
            <person name="Crous P."/>
            <person name="Grigoriev I."/>
        </authorList>
    </citation>
    <scope>NUCLEOTIDE SEQUENCE</scope>
    <source>
        <strain evidence="4">ATCC 16933</strain>
    </source>
</reference>
<feature type="region of interest" description="Disordered" evidence="3">
    <location>
        <begin position="1"/>
        <end position="140"/>
    </location>
</feature>
<dbReference type="InterPro" id="IPR039732">
    <property type="entry name" value="Hub1/Ubl5"/>
</dbReference>
<name>A0A6A6P4L9_9PEZI</name>
<evidence type="ECO:0000313" key="4">
    <source>
        <dbReference type="EMBL" id="KAF2458727.1"/>
    </source>
</evidence>
<evidence type="ECO:0000256" key="2">
    <source>
        <dbReference type="ARBA" id="ARBA00022786"/>
    </source>
</evidence>
<protein>
    <recommendedName>
        <fullName evidence="1">Ubiquitin-like modifier HUB1</fullName>
    </recommendedName>
</protein>
<evidence type="ECO:0000256" key="1">
    <source>
        <dbReference type="ARBA" id="ARBA00014108"/>
    </source>
</evidence>
<sequence length="217" mass="25554">MPSPNSRSRSPPRRRRDHANEDTRGDERAPSRRPRSMGGFRWKEKPRRDEDGGQNEQSERGSGSGGRGYYGRERERERERSPRRESDRYEERRQDGYRDRGAREDRRDRDRDRDRERRDRKERKEEKRKEKPVLTSGGEEMIRVTVNDRLGTKAQIPCFASDNIGDFKKLVAAQIGRKPHEIMLKRQGQRPFKDALSLADYEISNGVQLDLEIDTGD</sequence>
<dbReference type="PANTHER" id="PTHR13042">
    <property type="entry name" value="UBIQUITIN-LIKE PROTEIN 5"/>
    <property type="match status" value="1"/>
</dbReference>
<keyword evidence="5" id="KW-1185">Reference proteome</keyword>
<dbReference type="InterPro" id="IPR029071">
    <property type="entry name" value="Ubiquitin-like_domsf"/>
</dbReference>
<dbReference type="AlphaFoldDB" id="A0A6A6P4L9"/>
<feature type="compositionally biased region" description="Basic and acidic residues" evidence="3">
    <location>
        <begin position="41"/>
        <end position="51"/>
    </location>
</feature>
<keyword evidence="2" id="KW-0833">Ubl conjugation pathway</keyword>
<evidence type="ECO:0000313" key="5">
    <source>
        <dbReference type="Proteomes" id="UP000799766"/>
    </source>
</evidence>
<dbReference type="Gene3D" id="3.10.20.90">
    <property type="entry name" value="Phosphatidylinositol 3-kinase Catalytic Subunit, Chain A, domain 1"/>
    <property type="match status" value="1"/>
</dbReference>
<dbReference type="EMBL" id="MU001677">
    <property type="protein sequence ID" value="KAF2458727.1"/>
    <property type="molecule type" value="Genomic_DNA"/>
</dbReference>
<dbReference type="Proteomes" id="UP000799766">
    <property type="component" value="Unassembled WGS sequence"/>
</dbReference>
<proteinExistence type="predicted"/>
<dbReference type="OrthoDB" id="3881at2759"/>
<organism evidence="4 5">
    <name type="scientific">Lineolata rhizophorae</name>
    <dbReference type="NCBI Taxonomy" id="578093"/>
    <lineage>
        <taxon>Eukaryota</taxon>
        <taxon>Fungi</taxon>
        <taxon>Dikarya</taxon>
        <taxon>Ascomycota</taxon>
        <taxon>Pezizomycotina</taxon>
        <taxon>Dothideomycetes</taxon>
        <taxon>Dothideomycetes incertae sedis</taxon>
        <taxon>Lineolatales</taxon>
        <taxon>Lineolataceae</taxon>
        <taxon>Lineolata</taxon>
    </lineage>
</organism>
<gene>
    <name evidence="4" type="ORF">BDY21DRAFT_362935</name>
</gene>
<feature type="compositionally biased region" description="Basic and acidic residues" evidence="3">
    <location>
        <begin position="18"/>
        <end position="30"/>
    </location>
</feature>
<evidence type="ECO:0000256" key="3">
    <source>
        <dbReference type="SAM" id="MobiDB-lite"/>
    </source>
</evidence>
<accession>A0A6A6P4L9</accession>